<dbReference type="AlphaFoldDB" id="A0A2S9I702"/>
<dbReference type="InterPro" id="IPR024753">
    <property type="entry name" value="AriR"/>
</dbReference>
<protein>
    <recommendedName>
        <fullName evidence="3">Two-component-system connector protein AriR</fullName>
    </recommendedName>
</protein>
<dbReference type="GO" id="GO:0071468">
    <property type="term" value="P:cellular response to acidic pH"/>
    <property type="evidence" value="ECO:0007669"/>
    <property type="project" value="InterPro"/>
</dbReference>
<dbReference type="Pfam" id="PF10798">
    <property type="entry name" value="YmgB"/>
    <property type="match status" value="1"/>
</dbReference>
<keyword evidence="2" id="KW-1185">Reference proteome</keyword>
<accession>A0A2S9I702</accession>
<dbReference type="EMBL" id="PDET01000017">
    <property type="protein sequence ID" value="PRD13578.1"/>
    <property type="molecule type" value="Genomic_DNA"/>
</dbReference>
<evidence type="ECO:0000313" key="1">
    <source>
        <dbReference type="EMBL" id="PRD13578.1"/>
    </source>
</evidence>
<dbReference type="RefSeq" id="WP_105594539.1">
    <property type="nucleotide sequence ID" value="NZ_PDET01000017.1"/>
</dbReference>
<organism evidence="1 2">
    <name type="scientific">Pantoea coffeiphila</name>
    <dbReference type="NCBI Taxonomy" id="1465635"/>
    <lineage>
        <taxon>Bacteria</taxon>
        <taxon>Pseudomonadati</taxon>
        <taxon>Pseudomonadota</taxon>
        <taxon>Gammaproteobacteria</taxon>
        <taxon>Enterobacterales</taxon>
        <taxon>Erwiniaceae</taxon>
        <taxon>Pantoea</taxon>
    </lineage>
</organism>
<dbReference type="OrthoDB" id="6505211at2"/>
<sequence length="83" mass="9385">MHHTEHSVFLELFGSSTVKFEDERKIIGAIIREQITLNGSVTNKAIIIKLINMLDTSNDAVEQDILRNALELILCRTDDDIGF</sequence>
<gene>
    <name evidence="1" type="ORF">CQW29_20170</name>
</gene>
<dbReference type="Proteomes" id="UP000239181">
    <property type="component" value="Unassembled WGS sequence"/>
</dbReference>
<dbReference type="Gene3D" id="1.20.5.5260">
    <property type="match status" value="1"/>
</dbReference>
<evidence type="ECO:0000313" key="2">
    <source>
        <dbReference type="Proteomes" id="UP000239181"/>
    </source>
</evidence>
<name>A0A2S9I702_9GAMM</name>
<evidence type="ECO:0008006" key="3">
    <source>
        <dbReference type="Google" id="ProtNLM"/>
    </source>
</evidence>
<comment type="caution">
    <text evidence="1">The sequence shown here is derived from an EMBL/GenBank/DDBJ whole genome shotgun (WGS) entry which is preliminary data.</text>
</comment>
<reference evidence="1 2" key="1">
    <citation type="submission" date="2017-10" db="EMBL/GenBank/DDBJ databases">
        <title>Draft genome of two endophytic bacteria isolated from 'guarana' Paullinia cupana (Mart.) Ducke.</title>
        <authorList>
            <person name="Siqueira K.A."/>
            <person name="Liotti R.G."/>
            <person name="Mendes T.A."/>
            <person name="Soares M.A."/>
        </authorList>
    </citation>
    <scope>NUCLEOTIDE SEQUENCE [LARGE SCALE GENOMIC DNA]</scope>
    <source>
        <strain evidence="1 2">342</strain>
    </source>
</reference>
<proteinExistence type="predicted"/>